<evidence type="ECO:0000256" key="1">
    <source>
        <dbReference type="ARBA" id="ARBA00004141"/>
    </source>
</evidence>
<evidence type="ECO:0000313" key="9">
    <source>
        <dbReference type="Proteomes" id="UP000182508"/>
    </source>
</evidence>
<protein>
    <submittedName>
        <fullName evidence="8">Glycosyltransferase, catalytic subunit of cellulose synthase and poly-beta-1,6-N-acetylglucosamine synthase</fullName>
    </submittedName>
</protein>
<dbReference type="PANTHER" id="PTHR10859:SF114">
    <property type="entry name" value="DOLICHOL-PHOSPHATE MANNOSYLTRANSFERASE"/>
    <property type="match status" value="1"/>
</dbReference>
<dbReference type="CDD" id="cd04179">
    <property type="entry name" value="DPM_DPG-synthase_like"/>
    <property type="match status" value="1"/>
</dbReference>
<dbReference type="GO" id="GO:0016740">
    <property type="term" value="F:transferase activity"/>
    <property type="evidence" value="ECO:0007669"/>
    <property type="project" value="UniProtKB-KW"/>
</dbReference>
<dbReference type="Gene3D" id="3.90.550.10">
    <property type="entry name" value="Spore Coat Polysaccharide Biosynthesis Protein SpsA, Chain A"/>
    <property type="match status" value="1"/>
</dbReference>
<evidence type="ECO:0000259" key="6">
    <source>
        <dbReference type="Pfam" id="PF00535"/>
    </source>
</evidence>
<gene>
    <name evidence="8" type="ORF">SAMN02910293_01983</name>
</gene>
<sequence length="354" mass="39989">MSYKDIVIVVPAYEPDVRMLDLLRTIRQKESEKLTIVLVDDGSGLDYAALFDEAKNRYDCTVLTHDVNKGKGCAIKTAISYVLESQEVSRMIGMVTIDADGQHTYDDTIKCMDAFLINPESLVLGVRTFQKNIPFRSRFGNVLTRDVLGVFTGMSISDTQTGLRVIPFSWLSTLLDLEGERYEFEMNMLLEAQKDHMPIHEVGIETIYIEDNESSHFHAIRDSIRIYSVFLKYVASSLFCFFVDIFAFSFLMSLLGGLNFASVTIASFVARIISSVTNFLINHKVVFKEGNDSSAIGYFALVLIQILISSLFVAKLGQWWISLPISLIKVVVDALLFLASYHVQKRFIFKGENK</sequence>
<dbReference type="EMBL" id="FMXP01000032">
    <property type="protein sequence ID" value="SDB40305.1"/>
    <property type="molecule type" value="Genomic_DNA"/>
</dbReference>
<proteinExistence type="predicted"/>
<dbReference type="GO" id="GO:0016020">
    <property type="term" value="C:membrane"/>
    <property type="evidence" value="ECO:0007669"/>
    <property type="project" value="UniProtKB-SubCell"/>
</dbReference>
<dbReference type="Proteomes" id="UP000182508">
    <property type="component" value="Unassembled WGS sequence"/>
</dbReference>
<dbReference type="GO" id="GO:0000271">
    <property type="term" value="P:polysaccharide biosynthetic process"/>
    <property type="evidence" value="ECO:0007669"/>
    <property type="project" value="InterPro"/>
</dbReference>
<accession>A0A1G6D5X4</accession>
<reference evidence="8 9" key="1">
    <citation type="submission" date="2016-10" db="EMBL/GenBank/DDBJ databases">
        <authorList>
            <person name="de Groot N.N."/>
        </authorList>
    </citation>
    <scope>NUCLEOTIDE SEQUENCE [LARGE SCALE GENOMIC DNA]</scope>
    <source>
        <strain evidence="8 9">A-4</strain>
    </source>
</reference>
<keyword evidence="8" id="KW-0808">Transferase</keyword>
<evidence type="ECO:0000259" key="7">
    <source>
        <dbReference type="Pfam" id="PF04138"/>
    </source>
</evidence>
<evidence type="ECO:0000256" key="5">
    <source>
        <dbReference type="SAM" id="Phobius"/>
    </source>
</evidence>
<evidence type="ECO:0000256" key="3">
    <source>
        <dbReference type="ARBA" id="ARBA00022989"/>
    </source>
</evidence>
<name>A0A1G6D5X4_9STRE</name>
<evidence type="ECO:0000313" key="8">
    <source>
        <dbReference type="EMBL" id="SDB40305.1"/>
    </source>
</evidence>
<dbReference type="InterPro" id="IPR001173">
    <property type="entry name" value="Glyco_trans_2-like"/>
</dbReference>
<dbReference type="Pfam" id="PF04138">
    <property type="entry name" value="GtrA_DPMS_TM"/>
    <property type="match status" value="1"/>
</dbReference>
<feature type="domain" description="GtrA/DPMS transmembrane" evidence="7">
    <location>
        <begin position="232"/>
        <end position="349"/>
    </location>
</feature>
<feature type="transmembrane region" description="Helical" evidence="5">
    <location>
        <begin position="230"/>
        <end position="254"/>
    </location>
</feature>
<dbReference type="STRING" id="439219.SAMN02910293_01983"/>
<keyword evidence="4 5" id="KW-0472">Membrane</keyword>
<dbReference type="RefSeq" id="WP_074486525.1">
    <property type="nucleotide sequence ID" value="NZ_FMXP01000032.1"/>
</dbReference>
<feature type="domain" description="Glycosyltransferase 2-like" evidence="6">
    <location>
        <begin position="8"/>
        <end position="134"/>
    </location>
</feature>
<dbReference type="AlphaFoldDB" id="A0A1G6D5X4"/>
<keyword evidence="2 5" id="KW-0812">Transmembrane</keyword>
<keyword evidence="9" id="KW-1185">Reference proteome</keyword>
<organism evidence="8 9">
    <name type="scientific">Streptococcus henryi</name>
    <dbReference type="NCBI Taxonomy" id="439219"/>
    <lineage>
        <taxon>Bacteria</taxon>
        <taxon>Bacillati</taxon>
        <taxon>Bacillota</taxon>
        <taxon>Bacilli</taxon>
        <taxon>Lactobacillales</taxon>
        <taxon>Streptococcaceae</taxon>
        <taxon>Streptococcus</taxon>
    </lineage>
</organism>
<evidence type="ECO:0000256" key="4">
    <source>
        <dbReference type="ARBA" id="ARBA00023136"/>
    </source>
</evidence>
<dbReference type="InterPro" id="IPR029044">
    <property type="entry name" value="Nucleotide-diphossugar_trans"/>
</dbReference>
<dbReference type="Pfam" id="PF00535">
    <property type="entry name" value="Glycos_transf_2"/>
    <property type="match status" value="1"/>
</dbReference>
<evidence type="ECO:0000256" key="2">
    <source>
        <dbReference type="ARBA" id="ARBA00022692"/>
    </source>
</evidence>
<feature type="transmembrane region" description="Helical" evidence="5">
    <location>
        <begin position="319"/>
        <end position="341"/>
    </location>
</feature>
<dbReference type="InterPro" id="IPR007267">
    <property type="entry name" value="GtrA_DPMS_TM"/>
</dbReference>
<comment type="subcellular location">
    <subcellularLocation>
        <location evidence="1">Membrane</location>
        <topology evidence="1">Multi-pass membrane protein</topology>
    </subcellularLocation>
</comment>
<keyword evidence="3 5" id="KW-1133">Transmembrane helix</keyword>
<feature type="transmembrane region" description="Helical" evidence="5">
    <location>
        <begin position="293"/>
        <end position="313"/>
    </location>
</feature>
<dbReference type="PANTHER" id="PTHR10859">
    <property type="entry name" value="GLYCOSYL TRANSFERASE"/>
    <property type="match status" value="1"/>
</dbReference>
<dbReference type="SUPFAM" id="SSF53448">
    <property type="entry name" value="Nucleotide-diphospho-sugar transferases"/>
    <property type="match status" value="1"/>
</dbReference>
<feature type="transmembrane region" description="Helical" evidence="5">
    <location>
        <begin position="260"/>
        <end position="281"/>
    </location>
</feature>
<dbReference type="GO" id="GO:0006487">
    <property type="term" value="P:protein N-linked glycosylation"/>
    <property type="evidence" value="ECO:0007669"/>
    <property type="project" value="TreeGrafter"/>
</dbReference>